<name>A0A6C0DR90_9ZZZZ</name>
<sequence>MSTELIPASQETDLQQLPQMIQTWKQLHEQTSRLKEEIREKMKMQKVLEGSILSTMTKHNIGALDLKNSGGRLLYRKRQSKGSLSQKNLQEMAANYLKSEDQANGLLAFISEKRGVKVKNVLTYENL</sequence>
<reference evidence="1" key="1">
    <citation type="journal article" date="2020" name="Nature">
        <title>Giant virus diversity and host interactions through global metagenomics.</title>
        <authorList>
            <person name="Schulz F."/>
            <person name="Roux S."/>
            <person name="Paez-Espino D."/>
            <person name="Jungbluth S."/>
            <person name="Walsh D.A."/>
            <person name="Denef V.J."/>
            <person name="McMahon K.D."/>
            <person name="Konstantinidis K.T."/>
            <person name="Eloe-Fadrosh E.A."/>
            <person name="Kyrpides N.C."/>
            <person name="Woyke T."/>
        </authorList>
    </citation>
    <scope>NUCLEOTIDE SEQUENCE</scope>
    <source>
        <strain evidence="1">GVMAG-M-3300023174-46</strain>
    </source>
</reference>
<evidence type="ECO:0000313" key="1">
    <source>
        <dbReference type="EMBL" id="QHT18439.1"/>
    </source>
</evidence>
<dbReference type="Pfam" id="PF19064">
    <property type="entry name" value="DUF5760"/>
    <property type="match status" value="1"/>
</dbReference>
<proteinExistence type="predicted"/>
<organism evidence="1">
    <name type="scientific">viral metagenome</name>
    <dbReference type="NCBI Taxonomy" id="1070528"/>
    <lineage>
        <taxon>unclassified sequences</taxon>
        <taxon>metagenomes</taxon>
        <taxon>organismal metagenomes</taxon>
    </lineage>
</organism>
<protein>
    <submittedName>
        <fullName evidence="1">Uncharacterized protein</fullName>
    </submittedName>
</protein>
<accession>A0A6C0DR90</accession>
<dbReference type="InterPro" id="IPR043918">
    <property type="entry name" value="DUF5760"/>
</dbReference>
<dbReference type="EMBL" id="MN739655">
    <property type="protein sequence ID" value="QHT18439.1"/>
    <property type="molecule type" value="Genomic_DNA"/>
</dbReference>
<dbReference type="AlphaFoldDB" id="A0A6C0DR90"/>